<dbReference type="PANTHER" id="PTHR22650:SF4">
    <property type="entry name" value="LEUCINE-RICH REPEAT AND TRANSMEMBRANE DOMAIN-CONTAINING PROTEIN 2-LIKE"/>
    <property type="match status" value="1"/>
</dbReference>
<dbReference type="InterPro" id="IPR032675">
    <property type="entry name" value="LRR_dom_sf"/>
</dbReference>
<keyword evidence="12" id="KW-1185">Reference proteome</keyword>
<protein>
    <submittedName>
        <fullName evidence="11">Leucine rich repeats and transmembrane domains 2</fullName>
    </submittedName>
</protein>
<keyword evidence="2" id="KW-0433">Leucine-rich repeat</keyword>
<evidence type="ECO:0000256" key="5">
    <source>
        <dbReference type="ARBA" id="ARBA00022889"/>
    </source>
</evidence>
<evidence type="ECO:0000256" key="9">
    <source>
        <dbReference type="SAM" id="Phobius"/>
    </source>
</evidence>
<dbReference type="InterPro" id="IPR052313">
    <property type="entry name" value="GPIb-IX-V_Complex"/>
</dbReference>
<feature type="transmembrane region" description="Helical" evidence="9">
    <location>
        <begin position="25"/>
        <end position="45"/>
    </location>
</feature>
<dbReference type="Ensembl" id="ENSPTXT00000004575.1">
    <property type="protein sequence ID" value="ENSPTXP00000004449.1"/>
    <property type="gene ID" value="ENSPTXG00000003242.1"/>
</dbReference>
<dbReference type="GeneTree" id="ENSGT00940000157572"/>
<evidence type="ECO:0000256" key="7">
    <source>
        <dbReference type="ARBA" id="ARBA00023136"/>
    </source>
</evidence>
<dbReference type="SUPFAM" id="SSF52058">
    <property type="entry name" value="L domain-like"/>
    <property type="match status" value="1"/>
</dbReference>
<feature type="domain" description="LRRNT" evidence="10">
    <location>
        <begin position="53"/>
        <end position="87"/>
    </location>
</feature>
<sequence length="191" mass="22093">MCIWLQDKVALIGETVVTCSHGRCFNILCLVFLFSCAVFACWLSFCAAETFITCPSSCKCNSGTLEVDCSDLGLSSIPLDIPTGTRTFLFLNNQLSTLVTFEPLISLQQLHVGDNPWECDCNLRDFKYWMEWFSYREYYQYFCIQIFCLTRIITGTNLCSKFFTLYYRELDVSTDYYPLVANVFIDWPLLL</sequence>
<dbReference type="Gene3D" id="3.80.10.10">
    <property type="entry name" value="Ribonuclease Inhibitor"/>
    <property type="match status" value="1"/>
</dbReference>
<dbReference type="InterPro" id="IPR000372">
    <property type="entry name" value="LRRNT"/>
</dbReference>
<dbReference type="PANTHER" id="PTHR22650">
    <property type="entry name" value="GLYCOPROTEIN IB BETA"/>
    <property type="match status" value="1"/>
</dbReference>
<evidence type="ECO:0000256" key="3">
    <source>
        <dbReference type="ARBA" id="ARBA00022692"/>
    </source>
</evidence>
<keyword evidence="3 9" id="KW-0812">Transmembrane</keyword>
<dbReference type="AlphaFoldDB" id="A0A670XX74"/>
<keyword evidence="4" id="KW-0732">Signal</keyword>
<comment type="subcellular location">
    <subcellularLocation>
        <location evidence="1">Membrane</location>
        <topology evidence="1">Single-pass type I membrane protein</topology>
    </subcellularLocation>
</comment>
<evidence type="ECO:0000313" key="12">
    <source>
        <dbReference type="Proteomes" id="UP000472273"/>
    </source>
</evidence>
<evidence type="ECO:0000256" key="8">
    <source>
        <dbReference type="ARBA" id="ARBA00023157"/>
    </source>
</evidence>
<evidence type="ECO:0000256" key="1">
    <source>
        <dbReference type="ARBA" id="ARBA00004479"/>
    </source>
</evidence>
<evidence type="ECO:0000256" key="4">
    <source>
        <dbReference type="ARBA" id="ARBA00022729"/>
    </source>
</evidence>
<dbReference type="SMART" id="SM00013">
    <property type="entry name" value="LRRNT"/>
    <property type="match status" value="1"/>
</dbReference>
<evidence type="ECO:0000259" key="10">
    <source>
        <dbReference type="SMART" id="SM00013"/>
    </source>
</evidence>
<reference evidence="11" key="2">
    <citation type="submission" date="2025-09" db="UniProtKB">
        <authorList>
            <consortium name="Ensembl"/>
        </authorList>
    </citation>
    <scope>IDENTIFICATION</scope>
</reference>
<evidence type="ECO:0000256" key="2">
    <source>
        <dbReference type="ARBA" id="ARBA00022614"/>
    </source>
</evidence>
<proteinExistence type="predicted"/>
<evidence type="ECO:0000256" key="6">
    <source>
        <dbReference type="ARBA" id="ARBA00022989"/>
    </source>
</evidence>
<organism evidence="11 12">
    <name type="scientific">Pseudonaja textilis</name>
    <name type="common">Eastern brown snake</name>
    <dbReference type="NCBI Taxonomy" id="8673"/>
    <lineage>
        <taxon>Eukaryota</taxon>
        <taxon>Metazoa</taxon>
        <taxon>Chordata</taxon>
        <taxon>Craniata</taxon>
        <taxon>Vertebrata</taxon>
        <taxon>Euteleostomi</taxon>
        <taxon>Lepidosauria</taxon>
        <taxon>Squamata</taxon>
        <taxon>Bifurcata</taxon>
        <taxon>Unidentata</taxon>
        <taxon>Episquamata</taxon>
        <taxon>Toxicofera</taxon>
        <taxon>Serpentes</taxon>
        <taxon>Colubroidea</taxon>
        <taxon>Elapidae</taxon>
        <taxon>Hydrophiinae</taxon>
        <taxon>Pseudonaja</taxon>
    </lineage>
</organism>
<keyword evidence="7 9" id="KW-0472">Membrane</keyword>
<gene>
    <name evidence="11" type="primary">LRTM2</name>
</gene>
<dbReference type="Proteomes" id="UP000472273">
    <property type="component" value="Unplaced"/>
</dbReference>
<accession>A0A670XX74</accession>
<name>A0A670XX74_PSETE</name>
<dbReference type="GO" id="GO:0016020">
    <property type="term" value="C:membrane"/>
    <property type="evidence" value="ECO:0007669"/>
    <property type="project" value="UniProtKB-SubCell"/>
</dbReference>
<keyword evidence="5" id="KW-0130">Cell adhesion</keyword>
<reference evidence="11" key="1">
    <citation type="submission" date="2025-08" db="UniProtKB">
        <authorList>
            <consortium name="Ensembl"/>
        </authorList>
    </citation>
    <scope>IDENTIFICATION</scope>
</reference>
<dbReference type="Pfam" id="PF01462">
    <property type="entry name" value="LRRNT"/>
    <property type="match status" value="1"/>
</dbReference>
<keyword evidence="6 9" id="KW-1133">Transmembrane helix</keyword>
<evidence type="ECO:0000313" key="11">
    <source>
        <dbReference type="Ensembl" id="ENSPTXP00000004449.1"/>
    </source>
</evidence>
<keyword evidence="8" id="KW-1015">Disulfide bond</keyword>